<accession>A0AAD3HQ62</accession>
<dbReference type="AlphaFoldDB" id="A0AAD3HQ62"/>
<reference evidence="2 3" key="1">
    <citation type="journal article" date="2021" name="Sci. Rep.">
        <title>Genome sequencing of the multicellular alga Astrephomene provides insights into convergent evolution of germ-soma differentiation.</title>
        <authorList>
            <person name="Yamashita S."/>
            <person name="Yamamoto K."/>
            <person name="Matsuzaki R."/>
            <person name="Suzuki S."/>
            <person name="Yamaguchi H."/>
            <person name="Hirooka S."/>
            <person name="Minakuchi Y."/>
            <person name="Miyagishima S."/>
            <person name="Kawachi M."/>
            <person name="Toyoda A."/>
            <person name="Nozaki H."/>
        </authorList>
    </citation>
    <scope>NUCLEOTIDE SEQUENCE [LARGE SCALE GENOMIC DNA]</scope>
    <source>
        <strain evidence="2 3">NIES-4017</strain>
    </source>
</reference>
<sequence length="256" mass="27901">MGSSLSSSARQVAQRAAPSSGRKLKPFSPDEIEALNRMAEKDQARMREPPSMEELNSKDVTLDQFLSKLGGSISGRDLSPDEPSQASTSGRPQVQMPPARPAKAVRAADAAAWRTVVSADDQPGRLQSYLIREILEARTAASVEGKALDLEPYASMYRADRAKLLKLMEYNCMPNVSKVATFGHQYAFARAPRWWFKDGVSGATYLSEPDELRRRLMGNPVEQAADGAMFRGGRKEGEGEGAPAAEVQAGSKERRA</sequence>
<feature type="compositionally biased region" description="Basic and acidic residues" evidence="1">
    <location>
        <begin position="38"/>
        <end position="61"/>
    </location>
</feature>
<feature type="compositionally biased region" description="Polar residues" evidence="1">
    <location>
        <begin position="82"/>
        <end position="92"/>
    </location>
</feature>
<name>A0AAD3HQ62_9CHLO</name>
<evidence type="ECO:0000313" key="3">
    <source>
        <dbReference type="Proteomes" id="UP001054857"/>
    </source>
</evidence>
<comment type="caution">
    <text evidence="2">The sequence shown here is derived from an EMBL/GenBank/DDBJ whole genome shotgun (WGS) entry which is preliminary data.</text>
</comment>
<gene>
    <name evidence="2" type="ORF">Agub_g11079</name>
</gene>
<feature type="compositionally biased region" description="Low complexity" evidence="1">
    <location>
        <begin position="241"/>
        <end position="250"/>
    </location>
</feature>
<feature type="compositionally biased region" description="Low complexity" evidence="1">
    <location>
        <begin position="1"/>
        <end position="20"/>
    </location>
</feature>
<dbReference type="EMBL" id="BMAR01000027">
    <property type="protein sequence ID" value="GFR49053.1"/>
    <property type="molecule type" value="Genomic_DNA"/>
</dbReference>
<organism evidence="2 3">
    <name type="scientific">Astrephomene gubernaculifera</name>
    <dbReference type="NCBI Taxonomy" id="47775"/>
    <lineage>
        <taxon>Eukaryota</taxon>
        <taxon>Viridiplantae</taxon>
        <taxon>Chlorophyta</taxon>
        <taxon>core chlorophytes</taxon>
        <taxon>Chlorophyceae</taxon>
        <taxon>CS clade</taxon>
        <taxon>Chlamydomonadales</taxon>
        <taxon>Astrephomenaceae</taxon>
        <taxon>Astrephomene</taxon>
    </lineage>
</organism>
<evidence type="ECO:0000313" key="2">
    <source>
        <dbReference type="EMBL" id="GFR49053.1"/>
    </source>
</evidence>
<feature type="region of interest" description="Disordered" evidence="1">
    <location>
        <begin position="225"/>
        <end position="256"/>
    </location>
</feature>
<keyword evidence="3" id="KW-1185">Reference proteome</keyword>
<dbReference type="Proteomes" id="UP001054857">
    <property type="component" value="Unassembled WGS sequence"/>
</dbReference>
<protein>
    <submittedName>
        <fullName evidence="2">Uncharacterized protein</fullName>
    </submittedName>
</protein>
<proteinExistence type="predicted"/>
<evidence type="ECO:0000256" key="1">
    <source>
        <dbReference type="SAM" id="MobiDB-lite"/>
    </source>
</evidence>
<feature type="region of interest" description="Disordered" evidence="1">
    <location>
        <begin position="1"/>
        <end position="100"/>
    </location>
</feature>